<evidence type="ECO:0000313" key="3">
    <source>
        <dbReference type="Proteomes" id="UP000685013"/>
    </source>
</evidence>
<feature type="region of interest" description="Disordered" evidence="1">
    <location>
        <begin position="117"/>
        <end position="138"/>
    </location>
</feature>
<dbReference type="Proteomes" id="UP000685013">
    <property type="component" value="Chromosome 20"/>
</dbReference>
<gene>
    <name evidence="2" type="ORF">SDJN03_30175</name>
</gene>
<dbReference type="EMBL" id="JAGKQH010000020">
    <property type="protein sequence ID" value="KAG6571260.1"/>
    <property type="molecule type" value="Genomic_DNA"/>
</dbReference>
<keyword evidence="3" id="KW-1185">Reference proteome</keyword>
<sequence length="138" mass="15324">MDIFFYLPSITCPTSYLCYRKSKYPSAFWPLTFIPLMWLKLDARPDPTSVNSTAASKPALDDAGQMGNSLSVSHLGVGNSAYGSQRYGIPDFGIDLPEVKKRISLWTDSSVAKIKDQGSHEVLNKNPPSFSFLEDKNK</sequence>
<proteinExistence type="predicted"/>
<name>A0AAV6LVY0_9ROSI</name>
<dbReference type="AlphaFoldDB" id="A0AAV6LVY0"/>
<reference evidence="2 3" key="1">
    <citation type="journal article" date="2021" name="Hortic Res">
        <title>The domestication of Cucurbita argyrosperma as revealed by the genome of its wild relative.</title>
        <authorList>
            <person name="Barrera-Redondo J."/>
            <person name="Sanchez-de la Vega G."/>
            <person name="Aguirre-Liguori J.A."/>
            <person name="Castellanos-Morales G."/>
            <person name="Gutierrez-Guerrero Y.T."/>
            <person name="Aguirre-Dugua X."/>
            <person name="Aguirre-Planter E."/>
            <person name="Tenaillon M.I."/>
            <person name="Lira-Saade R."/>
            <person name="Eguiarte L.E."/>
        </authorList>
    </citation>
    <scope>NUCLEOTIDE SEQUENCE [LARGE SCALE GENOMIC DNA]</scope>
    <source>
        <strain evidence="2">JBR-2021</strain>
    </source>
</reference>
<protein>
    <submittedName>
        <fullName evidence="2">Uncharacterized protein</fullName>
    </submittedName>
</protein>
<feature type="non-terminal residue" evidence="2">
    <location>
        <position position="1"/>
    </location>
</feature>
<accession>A0AAV6LVY0</accession>
<evidence type="ECO:0000313" key="2">
    <source>
        <dbReference type="EMBL" id="KAG6571260.1"/>
    </source>
</evidence>
<comment type="caution">
    <text evidence="2">The sequence shown here is derived from an EMBL/GenBank/DDBJ whole genome shotgun (WGS) entry which is preliminary data.</text>
</comment>
<evidence type="ECO:0000256" key="1">
    <source>
        <dbReference type="SAM" id="MobiDB-lite"/>
    </source>
</evidence>
<organism evidence="2 3">
    <name type="scientific">Cucurbita argyrosperma subsp. sororia</name>
    <dbReference type="NCBI Taxonomy" id="37648"/>
    <lineage>
        <taxon>Eukaryota</taxon>
        <taxon>Viridiplantae</taxon>
        <taxon>Streptophyta</taxon>
        <taxon>Embryophyta</taxon>
        <taxon>Tracheophyta</taxon>
        <taxon>Spermatophyta</taxon>
        <taxon>Magnoliopsida</taxon>
        <taxon>eudicotyledons</taxon>
        <taxon>Gunneridae</taxon>
        <taxon>Pentapetalae</taxon>
        <taxon>rosids</taxon>
        <taxon>fabids</taxon>
        <taxon>Cucurbitales</taxon>
        <taxon>Cucurbitaceae</taxon>
        <taxon>Cucurbiteae</taxon>
        <taxon>Cucurbita</taxon>
    </lineage>
</organism>